<reference evidence="7" key="1">
    <citation type="journal article" date="2024" name="IScience">
        <title>Strigolactones Initiate the Formation of Haustorium-like Structures in Castilleja.</title>
        <authorList>
            <person name="Buerger M."/>
            <person name="Peterson D."/>
            <person name="Chory J."/>
        </authorList>
    </citation>
    <scope>NUCLEOTIDE SEQUENCE [LARGE SCALE GENOMIC DNA]</scope>
</reference>
<dbReference type="EMBL" id="JAVIJP010000028">
    <property type="protein sequence ID" value="KAL3634133.1"/>
    <property type="molecule type" value="Genomic_DNA"/>
</dbReference>
<dbReference type="InterPro" id="IPR039361">
    <property type="entry name" value="Cyclin"/>
</dbReference>
<dbReference type="InterPro" id="IPR013763">
    <property type="entry name" value="Cyclin-like_dom"/>
</dbReference>
<dbReference type="InterPro" id="IPR036915">
    <property type="entry name" value="Cyclin-like_sf"/>
</dbReference>
<dbReference type="PROSITE" id="PS00292">
    <property type="entry name" value="CYCLINS"/>
    <property type="match status" value="1"/>
</dbReference>
<comment type="similarity">
    <text evidence="4">Belongs to the cyclin family.</text>
</comment>
<dbReference type="InterPro" id="IPR006671">
    <property type="entry name" value="Cyclin_N"/>
</dbReference>
<dbReference type="GO" id="GO:0051301">
    <property type="term" value="P:cell division"/>
    <property type="evidence" value="ECO:0007669"/>
    <property type="project" value="UniProtKB-KW"/>
</dbReference>
<dbReference type="SMART" id="SM00385">
    <property type="entry name" value="CYCLIN"/>
    <property type="match status" value="1"/>
</dbReference>
<gene>
    <name evidence="6" type="primary">KAI2c1</name>
    <name evidence="6" type="ORF">CASFOL_021187</name>
</gene>
<keyword evidence="3" id="KW-0131">Cell cycle</keyword>
<dbReference type="Gene3D" id="1.10.472.10">
    <property type="entry name" value="Cyclin-like"/>
    <property type="match status" value="2"/>
</dbReference>
<evidence type="ECO:0000259" key="5">
    <source>
        <dbReference type="SMART" id="SM00385"/>
    </source>
</evidence>
<dbReference type="InterPro" id="IPR048258">
    <property type="entry name" value="Cyclins_cyclin-box"/>
</dbReference>
<keyword evidence="1" id="KW-0132">Cell division</keyword>
<protein>
    <submittedName>
        <fullName evidence="6">Esterase KAI2c1</fullName>
    </submittedName>
</protein>
<dbReference type="Pfam" id="PF00134">
    <property type="entry name" value="Cyclin_N"/>
    <property type="match status" value="1"/>
</dbReference>
<accession>A0ABD3CVU5</accession>
<organism evidence="6 7">
    <name type="scientific">Castilleja foliolosa</name>
    <dbReference type="NCBI Taxonomy" id="1961234"/>
    <lineage>
        <taxon>Eukaryota</taxon>
        <taxon>Viridiplantae</taxon>
        <taxon>Streptophyta</taxon>
        <taxon>Embryophyta</taxon>
        <taxon>Tracheophyta</taxon>
        <taxon>Spermatophyta</taxon>
        <taxon>Magnoliopsida</taxon>
        <taxon>eudicotyledons</taxon>
        <taxon>Gunneridae</taxon>
        <taxon>Pentapetalae</taxon>
        <taxon>asterids</taxon>
        <taxon>lamiids</taxon>
        <taxon>Lamiales</taxon>
        <taxon>Orobanchaceae</taxon>
        <taxon>Pedicularideae</taxon>
        <taxon>Castillejinae</taxon>
        <taxon>Castilleja</taxon>
    </lineage>
</organism>
<dbReference type="PANTHER" id="PTHR10177">
    <property type="entry name" value="CYCLINS"/>
    <property type="match status" value="1"/>
</dbReference>
<name>A0ABD3CVU5_9LAMI</name>
<evidence type="ECO:0000256" key="3">
    <source>
        <dbReference type="ARBA" id="ARBA00023306"/>
    </source>
</evidence>
<keyword evidence="2 4" id="KW-0195">Cyclin</keyword>
<evidence type="ECO:0000313" key="6">
    <source>
        <dbReference type="EMBL" id="KAL3634133.1"/>
    </source>
</evidence>
<feature type="domain" description="Cyclin-like" evidence="5">
    <location>
        <begin position="77"/>
        <end position="164"/>
    </location>
</feature>
<evidence type="ECO:0000256" key="2">
    <source>
        <dbReference type="ARBA" id="ARBA00023127"/>
    </source>
</evidence>
<evidence type="ECO:0000256" key="4">
    <source>
        <dbReference type="RuleBase" id="RU000383"/>
    </source>
</evidence>
<dbReference type="CDD" id="cd20544">
    <property type="entry name" value="CYCLIN_AtCycD-like_rpt2"/>
    <property type="match status" value="1"/>
</dbReference>
<dbReference type="SUPFAM" id="SSF47954">
    <property type="entry name" value="Cyclin-like"/>
    <property type="match status" value="1"/>
</dbReference>
<proteinExistence type="inferred from homology"/>
<evidence type="ECO:0000313" key="7">
    <source>
        <dbReference type="Proteomes" id="UP001632038"/>
    </source>
</evidence>
<evidence type="ECO:0000256" key="1">
    <source>
        <dbReference type="ARBA" id="ARBA00022618"/>
    </source>
</evidence>
<dbReference type="AlphaFoldDB" id="A0ABD3CVU5"/>
<dbReference type="CDD" id="cd20543">
    <property type="entry name" value="CYCLIN_AtCycD-like_rpt1"/>
    <property type="match status" value="1"/>
</dbReference>
<dbReference type="Proteomes" id="UP001632038">
    <property type="component" value="Unassembled WGS sequence"/>
</dbReference>
<sequence length="326" mass="36808">MEKIQSLCFPTGLLLCEENVVACLEDKGREIEEFNWVSDGGCDDDEYIKTLLDKEIACVVPQFQDSWIARARLDAIQYIIKKSEVLGFRLQTAYVSVTYLDRFLSRKSIDGDDNSWAMRLLSMACLSLAAKMDEVSVPPLSNFCVDDYNFESQVIQRMELLVLNELGWKMKSITPFLFVDFFAKKIFANTPPRNGVSRVEEVILSATGDAKILCLKPSVIAAAATLFVLDRGFTRDALQFKIGHVASSHSFDTENIVSCYYLFQEMEFERSNITSKGIESPCLSPIQFQKVEPCASSSIITSAKRKRLVFNLSDQFEDVHDKKGKS</sequence>
<comment type="caution">
    <text evidence="6">The sequence shown here is derived from an EMBL/GenBank/DDBJ whole genome shotgun (WGS) entry which is preliminary data.</text>
</comment>
<keyword evidence="7" id="KW-1185">Reference proteome</keyword>